<feature type="transmembrane region" description="Helical" evidence="9">
    <location>
        <begin position="301"/>
        <end position="318"/>
    </location>
</feature>
<dbReference type="RefSeq" id="WP_206582018.1">
    <property type="nucleotide sequence ID" value="NZ_JAFJZZ010000002.1"/>
</dbReference>
<dbReference type="PANTHER" id="PTHR33451">
    <property type="entry name" value="MALATE-2H(+)/NA(+)-LACTATE ANTIPORTER"/>
    <property type="match status" value="1"/>
</dbReference>
<feature type="domain" description="Na+/H+ antiporter NhaC-like C-terminal" evidence="10">
    <location>
        <begin position="149"/>
        <end position="442"/>
    </location>
</feature>
<keyword evidence="12" id="KW-1185">Reference proteome</keyword>
<dbReference type="GO" id="GO:0005886">
    <property type="term" value="C:plasma membrane"/>
    <property type="evidence" value="ECO:0007669"/>
    <property type="project" value="UniProtKB-SubCell"/>
</dbReference>
<feature type="transmembrane region" description="Helical" evidence="9">
    <location>
        <begin position="6"/>
        <end position="39"/>
    </location>
</feature>
<feature type="transmembrane region" description="Helical" evidence="9">
    <location>
        <begin position="181"/>
        <end position="199"/>
    </location>
</feature>
<evidence type="ECO:0000313" key="12">
    <source>
        <dbReference type="Proteomes" id="UP000664545"/>
    </source>
</evidence>
<feature type="transmembrane region" description="Helical" evidence="9">
    <location>
        <begin position="219"/>
        <end position="239"/>
    </location>
</feature>
<evidence type="ECO:0000256" key="4">
    <source>
        <dbReference type="ARBA" id="ARBA00022475"/>
    </source>
</evidence>
<proteinExistence type="inferred from homology"/>
<evidence type="ECO:0000256" key="6">
    <source>
        <dbReference type="ARBA" id="ARBA00022989"/>
    </source>
</evidence>
<keyword evidence="5 9" id="KW-0812">Transmembrane</keyword>
<feature type="transmembrane region" description="Helical" evidence="9">
    <location>
        <begin position="98"/>
        <end position="116"/>
    </location>
</feature>
<name>A0A939IIL1_CLOAM</name>
<keyword evidence="6 9" id="KW-1133">Transmembrane helix</keyword>
<evidence type="ECO:0000313" key="11">
    <source>
        <dbReference type="EMBL" id="MBN7773186.1"/>
    </source>
</evidence>
<accession>A0A939IIL1</accession>
<dbReference type="Proteomes" id="UP000664545">
    <property type="component" value="Unassembled WGS sequence"/>
</dbReference>
<evidence type="ECO:0000256" key="1">
    <source>
        <dbReference type="ARBA" id="ARBA00004651"/>
    </source>
</evidence>
<comment type="subcellular location">
    <subcellularLocation>
        <location evidence="1">Cell membrane</location>
        <topology evidence="1">Multi-pass membrane protein</topology>
    </subcellularLocation>
</comment>
<sequence>MDIKIALIFSAITLICVLIKESFIGIVLLFTYFYFVLVCLHRKYKIKEILFLSWNAVKSALVVLKVLGLIGAIIGIWLASGTIPAAVYYSLDYVSSNYFPLLCFILCGGISFLIGTSFGTCSILGVPLMLIATAGNANIGIISGAIISGAYFGDRMSLMSSSAALVANVSKSSLMKNMRNMAKSGLIATILTVGFFCYMSKYTALDTIDSQIQTQLEKAFHVSYILLIPAALLLVMALAGIRMNVAMMISIVSALFLAIFKQDHAVAEVAKTLVFGYQMEEKTNPLYTIIQGGGILSMGKAGLVVLVSSALVGLLTELKVMHSIKNHIESKTYTRQGLFFMTSVVASLVGMIGCNQSIAIIMTADMMKGAYQQYHWRKDDDLKMDTEDFIHQQLAIDLENSAVLIAGLIPWSIASMVPASTIGVTPFVFIPFAFFLYAVPICYFTQLAVSEKYKKIKNNRFDSTA</sequence>
<evidence type="ECO:0000256" key="7">
    <source>
        <dbReference type="ARBA" id="ARBA00023136"/>
    </source>
</evidence>
<keyword evidence="2" id="KW-0813">Transport</keyword>
<dbReference type="GO" id="GO:0015297">
    <property type="term" value="F:antiporter activity"/>
    <property type="evidence" value="ECO:0007669"/>
    <property type="project" value="UniProtKB-KW"/>
</dbReference>
<comment type="similarity">
    <text evidence="8">Belongs to the NhaC Na(+)/H(+) (TC 2.A.35) antiporter family.</text>
</comment>
<evidence type="ECO:0000256" key="9">
    <source>
        <dbReference type="SAM" id="Phobius"/>
    </source>
</evidence>
<feature type="transmembrane region" description="Helical" evidence="9">
    <location>
        <begin position="428"/>
        <end position="449"/>
    </location>
</feature>
<dbReference type="InterPro" id="IPR018461">
    <property type="entry name" value="Na/H_Antiport_NhaC-like_C"/>
</dbReference>
<dbReference type="InterPro" id="IPR052180">
    <property type="entry name" value="NhaC_Na-H+_Antiporter"/>
</dbReference>
<feature type="transmembrane region" description="Helical" evidence="9">
    <location>
        <begin position="402"/>
        <end position="422"/>
    </location>
</feature>
<reference evidence="11" key="1">
    <citation type="submission" date="2021-02" db="EMBL/GenBank/DDBJ databases">
        <title>Abyssanaerobacter marinus gen.nov., sp., nov, anaerobic bacterium isolated from the Onnuri vent field of Indian Ocean and suggestion of Mogibacteriaceae fam. nov., and proposal of reclassification of ambiguous this family's genus member.</title>
        <authorList>
            <person name="Kim Y.J."/>
            <person name="Yang J.-A."/>
        </authorList>
    </citation>
    <scope>NUCLEOTIDE SEQUENCE</scope>
    <source>
        <strain evidence="11">DSM 2634</strain>
    </source>
</reference>
<evidence type="ECO:0000256" key="8">
    <source>
        <dbReference type="ARBA" id="ARBA00038435"/>
    </source>
</evidence>
<feature type="transmembrane region" description="Helical" evidence="9">
    <location>
        <begin position="128"/>
        <end position="152"/>
    </location>
</feature>
<evidence type="ECO:0000259" key="10">
    <source>
        <dbReference type="Pfam" id="PF03553"/>
    </source>
</evidence>
<dbReference type="Pfam" id="PF03553">
    <property type="entry name" value="Na_H_antiporter"/>
    <property type="match status" value="1"/>
</dbReference>
<dbReference type="AlphaFoldDB" id="A0A939IIL1"/>
<gene>
    <name evidence="11" type="ORF">JYB65_07415</name>
</gene>
<keyword evidence="3" id="KW-0050">Antiport</keyword>
<keyword evidence="7 9" id="KW-0472">Membrane</keyword>
<feature type="transmembrane region" description="Helical" evidence="9">
    <location>
        <begin position="338"/>
        <end position="362"/>
    </location>
</feature>
<keyword evidence="4" id="KW-1003">Cell membrane</keyword>
<evidence type="ECO:0000256" key="3">
    <source>
        <dbReference type="ARBA" id="ARBA00022449"/>
    </source>
</evidence>
<comment type="caution">
    <text evidence="11">The sequence shown here is derived from an EMBL/GenBank/DDBJ whole genome shotgun (WGS) entry which is preliminary data.</text>
</comment>
<protein>
    <submittedName>
        <fullName evidence="11">Na+/H+ antiporter NhaC family protein</fullName>
    </submittedName>
</protein>
<evidence type="ECO:0000256" key="2">
    <source>
        <dbReference type="ARBA" id="ARBA00022448"/>
    </source>
</evidence>
<dbReference type="PANTHER" id="PTHR33451:SF3">
    <property type="entry name" value="MALATE-2H(+)_NA(+)-LACTATE ANTIPORTER"/>
    <property type="match status" value="1"/>
</dbReference>
<organism evidence="11 12">
    <name type="scientific">Clostridium aminobutyricum</name>
    <dbReference type="NCBI Taxonomy" id="33953"/>
    <lineage>
        <taxon>Bacteria</taxon>
        <taxon>Bacillati</taxon>
        <taxon>Bacillota</taxon>
        <taxon>Clostridia</taxon>
        <taxon>Eubacteriales</taxon>
        <taxon>Clostridiaceae</taxon>
        <taxon>Clostridium</taxon>
    </lineage>
</organism>
<dbReference type="EMBL" id="JAFJZZ010000002">
    <property type="protein sequence ID" value="MBN7773186.1"/>
    <property type="molecule type" value="Genomic_DNA"/>
</dbReference>
<evidence type="ECO:0000256" key="5">
    <source>
        <dbReference type="ARBA" id="ARBA00022692"/>
    </source>
</evidence>